<evidence type="ECO:0000259" key="1">
    <source>
        <dbReference type="Pfam" id="PF01486"/>
    </source>
</evidence>
<dbReference type="eggNOG" id="KOG0014">
    <property type="taxonomic scope" value="Eukaryota"/>
</dbReference>
<proteinExistence type="predicted"/>
<sequence length="60" mass="7193">MFVGYYAYKSFLCRKLMGEQLYGLSMKDLNNLENQLEFSLQSIRIKKVRCLFVFFLNINI</sequence>
<protein>
    <recommendedName>
        <fullName evidence="1">K-box domain-containing protein</fullName>
    </recommendedName>
</protein>
<organism evidence="2 3">
    <name type="scientific">Cucumis sativus</name>
    <name type="common">Cucumber</name>
    <dbReference type="NCBI Taxonomy" id="3659"/>
    <lineage>
        <taxon>Eukaryota</taxon>
        <taxon>Viridiplantae</taxon>
        <taxon>Streptophyta</taxon>
        <taxon>Embryophyta</taxon>
        <taxon>Tracheophyta</taxon>
        <taxon>Spermatophyta</taxon>
        <taxon>Magnoliopsida</taxon>
        <taxon>eudicotyledons</taxon>
        <taxon>Gunneridae</taxon>
        <taxon>Pentapetalae</taxon>
        <taxon>rosids</taxon>
        <taxon>fabids</taxon>
        <taxon>Cucurbitales</taxon>
        <taxon>Cucurbitaceae</taxon>
        <taxon>Benincaseae</taxon>
        <taxon>Cucumis</taxon>
    </lineage>
</organism>
<dbReference type="Gramene" id="KGN48683">
    <property type="protein sequence ID" value="KGN48683"/>
    <property type="gene ID" value="Csa_6G497330"/>
</dbReference>
<dbReference type="AlphaFoldDB" id="A0A0A0KGM1"/>
<reference evidence="2 3" key="1">
    <citation type="journal article" date="2009" name="Nat. Genet.">
        <title>The genome of the cucumber, Cucumis sativus L.</title>
        <authorList>
            <person name="Huang S."/>
            <person name="Li R."/>
            <person name="Zhang Z."/>
            <person name="Li L."/>
            <person name="Gu X."/>
            <person name="Fan W."/>
            <person name="Lucas W.J."/>
            <person name="Wang X."/>
            <person name="Xie B."/>
            <person name="Ni P."/>
            <person name="Ren Y."/>
            <person name="Zhu H."/>
            <person name="Li J."/>
            <person name="Lin K."/>
            <person name="Jin W."/>
            <person name="Fei Z."/>
            <person name="Li G."/>
            <person name="Staub J."/>
            <person name="Kilian A."/>
            <person name="van der Vossen E.A."/>
            <person name="Wu Y."/>
            <person name="Guo J."/>
            <person name="He J."/>
            <person name="Jia Z."/>
            <person name="Ren Y."/>
            <person name="Tian G."/>
            <person name="Lu Y."/>
            <person name="Ruan J."/>
            <person name="Qian W."/>
            <person name="Wang M."/>
            <person name="Huang Q."/>
            <person name="Li B."/>
            <person name="Xuan Z."/>
            <person name="Cao J."/>
            <person name="Asan"/>
            <person name="Wu Z."/>
            <person name="Zhang J."/>
            <person name="Cai Q."/>
            <person name="Bai Y."/>
            <person name="Zhao B."/>
            <person name="Han Y."/>
            <person name="Li Y."/>
            <person name="Li X."/>
            <person name="Wang S."/>
            <person name="Shi Q."/>
            <person name="Liu S."/>
            <person name="Cho W.K."/>
            <person name="Kim J.Y."/>
            <person name="Xu Y."/>
            <person name="Heller-Uszynska K."/>
            <person name="Miao H."/>
            <person name="Cheng Z."/>
            <person name="Zhang S."/>
            <person name="Wu J."/>
            <person name="Yang Y."/>
            <person name="Kang H."/>
            <person name="Li M."/>
            <person name="Liang H."/>
            <person name="Ren X."/>
            <person name="Shi Z."/>
            <person name="Wen M."/>
            <person name="Jian M."/>
            <person name="Yang H."/>
            <person name="Zhang G."/>
            <person name="Yang Z."/>
            <person name="Chen R."/>
            <person name="Liu S."/>
            <person name="Li J."/>
            <person name="Ma L."/>
            <person name="Liu H."/>
            <person name="Zhou Y."/>
            <person name="Zhao J."/>
            <person name="Fang X."/>
            <person name="Li G."/>
            <person name="Fang L."/>
            <person name="Li Y."/>
            <person name="Liu D."/>
            <person name="Zheng H."/>
            <person name="Zhang Y."/>
            <person name="Qin N."/>
            <person name="Li Z."/>
            <person name="Yang G."/>
            <person name="Yang S."/>
            <person name="Bolund L."/>
            <person name="Kristiansen K."/>
            <person name="Zheng H."/>
            <person name="Li S."/>
            <person name="Zhang X."/>
            <person name="Yang H."/>
            <person name="Wang J."/>
            <person name="Sun R."/>
            <person name="Zhang B."/>
            <person name="Jiang S."/>
            <person name="Wang J."/>
            <person name="Du Y."/>
            <person name="Li S."/>
        </authorList>
    </citation>
    <scope>NUCLEOTIDE SEQUENCE [LARGE SCALE GENOMIC DNA]</scope>
    <source>
        <strain evidence="3">cv. 9930</strain>
    </source>
</reference>
<dbReference type="GO" id="GO:0005634">
    <property type="term" value="C:nucleus"/>
    <property type="evidence" value="ECO:0007669"/>
    <property type="project" value="InterPro"/>
</dbReference>
<evidence type="ECO:0000313" key="3">
    <source>
        <dbReference type="Proteomes" id="UP000029981"/>
    </source>
</evidence>
<dbReference type="Proteomes" id="UP000029981">
    <property type="component" value="Chromosome 6"/>
</dbReference>
<name>A0A0A0KGM1_CUCSA</name>
<gene>
    <name evidence="2" type="ORF">Csa_6G497330</name>
</gene>
<accession>A0A0A0KGM1</accession>
<reference evidence="2 3" key="4">
    <citation type="journal article" date="2011" name="BMC Genomics">
        <title>RNA-Seq improves annotation of protein-coding genes in the cucumber genome.</title>
        <authorList>
            <person name="Li Z."/>
            <person name="Zhang Z."/>
            <person name="Yan P."/>
            <person name="Huang S."/>
            <person name="Fei Z."/>
            <person name="Lin K."/>
        </authorList>
    </citation>
    <scope>NUCLEOTIDE SEQUENCE [LARGE SCALE GENOMIC DNA]</scope>
    <source>
        <strain evidence="3">cv. 9930</strain>
    </source>
</reference>
<dbReference type="GO" id="GO:0003700">
    <property type="term" value="F:DNA-binding transcription factor activity"/>
    <property type="evidence" value="ECO:0007669"/>
    <property type="project" value="InterPro"/>
</dbReference>
<keyword evidence="3" id="KW-1185">Reference proteome</keyword>
<reference evidence="2 3" key="3">
    <citation type="journal article" date="2010" name="BMC Genomics">
        <title>Transcriptome sequencing and comparative analysis of cucumber flowers with different sex types.</title>
        <authorList>
            <person name="Guo S."/>
            <person name="Zheng Y."/>
            <person name="Joung J.G."/>
            <person name="Liu S."/>
            <person name="Zhang Z."/>
            <person name="Crasta O.R."/>
            <person name="Sobral B.W."/>
            <person name="Xu Y."/>
            <person name="Huang S."/>
            <person name="Fei Z."/>
        </authorList>
    </citation>
    <scope>NUCLEOTIDE SEQUENCE [LARGE SCALE GENOMIC DNA]</scope>
    <source>
        <strain evidence="3">cv. 9930</strain>
    </source>
</reference>
<feature type="domain" description="K-box" evidence="1">
    <location>
        <begin position="14"/>
        <end position="51"/>
    </location>
</feature>
<dbReference type="EMBL" id="CM002927">
    <property type="protein sequence ID" value="KGN48683.1"/>
    <property type="molecule type" value="Genomic_DNA"/>
</dbReference>
<dbReference type="Pfam" id="PF01486">
    <property type="entry name" value="K-box"/>
    <property type="match status" value="1"/>
</dbReference>
<reference evidence="2 3" key="2">
    <citation type="journal article" date="2009" name="PLoS ONE">
        <title>An integrated genetic and cytogenetic map of the cucumber genome.</title>
        <authorList>
            <person name="Ren Y."/>
            <person name="Zhang Z."/>
            <person name="Liu J."/>
            <person name="Staub J.E."/>
            <person name="Han Y."/>
            <person name="Cheng Z."/>
            <person name="Li X."/>
            <person name="Lu J."/>
            <person name="Miao H."/>
            <person name="Kang H."/>
            <person name="Xie B."/>
            <person name="Gu X."/>
            <person name="Wang X."/>
            <person name="Du Y."/>
            <person name="Jin W."/>
            <person name="Huang S."/>
        </authorList>
    </citation>
    <scope>NUCLEOTIDE SEQUENCE [LARGE SCALE GENOMIC DNA]</scope>
    <source>
        <strain evidence="3">cv. 9930</strain>
    </source>
</reference>
<dbReference type="InterPro" id="IPR002487">
    <property type="entry name" value="TF_Kbox"/>
</dbReference>
<evidence type="ECO:0000313" key="2">
    <source>
        <dbReference type="EMBL" id="KGN48683.1"/>
    </source>
</evidence>